<dbReference type="EMBL" id="MG995730">
    <property type="protein sequence ID" value="AWK77895.1"/>
    <property type="molecule type" value="Genomic_RNA"/>
</dbReference>
<evidence type="ECO:0000256" key="1">
    <source>
        <dbReference type="ARBA" id="ARBA00004328"/>
    </source>
</evidence>
<dbReference type="InterPro" id="IPR029053">
    <property type="entry name" value="Viral_coat"/>
</dbReference>
<reference evidence="7" key="2">
    <citation type="submission" date="2018-02" db="EMBL/GenBank/DDBJ databases">
        <authorList>
            <person name="Anderson D."/>
            <person name="Durr P."/>
        </authorList>
    </citation>
    <scope>NUCLEOTIDE SEQUENCE</scope>
    <source>
        <strain evidence="7">WA2-13</strain>
    </source>
</reference>
<dbReference type="Gene3D" id="2.60.120.20">
    <property type="match status" value="3"/>
</dbReference>
<dbReference type="Pfam" id="PF08762">
    <property type="entry name" value="CRPV_capsid"/>
    <property type="match status" value="1"/>
</dbReference>
<feature type="domain" description="Picornavirus capsid" evidence="5">
    <location>
        <begin position="43"/>
        <end position="163"/>
    </location>
</feature>
<dbReference type="CDD" id="cd00205">
    <property type="entry name" value="rhv_like"/>
    <property type="match status" value="2"/>
</dbReference>
<dbReference type="InterPro" id="IPR001676">
    <property type="entry name" value="Picornavirus_capsid"/>
</dbReference>
<protein>
    <submittedName>
        <fullName evidence="7">Structural polyprotein</fullName>
    </submittedName>
</protein>
<dbReference type="GO" id="GO:0019028">
    <property type="term" value="C:viral capsid"/>
    <property type="evidence" value="ECO:0007669"/>
    <property type="project" value="UniProtKB-KW"/>
</dbReference>
<accession>A0A2U8JQA9</accession>
<reference evidence="7" key="1">
    <citation type="journal article" date="2018" name="J. Gen. Virol.">
        <title>Metagenomic analysis of Varroa-free Australian honey bees (Apis mellifera) shows a diverse Picornavirales virome.</title>
        <authorList>
            <person name="Roberts J.M."/>
            <person name="Anderson D.L."/>
            <person name="Durr P.A."/>
        </authorList>
    </citation>
    <scope>NUCLEOTIDE SEQUENCE</scope>
    <source>
        <strain evidence="7">WA2-13</strain>
    </source>
</reference>
<dbReference type="InterPro" id="IPR014872">
    <property type="entry name" value="Dicistrovirus_capsid-polyPr_C"/>
</dbReference>
<evidence type="ECO:0000259" key="5">
    <source>
        <dbReference type="Pfam" id="PF00073"/>
    </source>
</evidence>
<evidence type="ECO:0000256" key="2">
    <source>
        <dbReference type="ARBA" id="ARBA00022561"/>
    </source>
</evidence>
<feature type="region of interest" description="Disordered" evidence="4">
    <location>
        <begin position="1"/>
        <end position="22"/>
    </location>
</feature>
<dbReference type="GO" id="GO:0005198">
    <property type="term" value="F:structural molecule activity"/>
    <property type="evidence" value="ECO:0007669"/>
    <property type="project" value="InterPro"/>
</dbReference>
<dbReference type="SUPFAM" id="SSF88633">
    <property type="entry name" value="Positive stranded ssRNA viruses"/>
    <property type="match status" value="3"/>
</dbReference>
<proteinExistence type="predicted"/>
<evidence type="ECO:0000313" key="7">
    <source>
        <dbReference type="EMBL" id="AWK77895.1"/>
    </source>
</evidence>
<keyword evidence="2" id="KW-0167">Capsid protein</keyword>
<dbReference type="InterPro" id="IPR033703">
    <property type="entry name" value="Rhv-like"/>
</dbReference>
<feature type="domain" description="Picornavirus capsid" evidence="5">
    <location>
        <begin position="382"/>
        <end position="452"/>
    </location>
</feature>
<evidence type="ECO:0000256" key="3">
    <source>
        <dbReference type="ARBA" id="ARBA00022844"/>
    </source>
</evidence>
<keyword evidence="3" id="KW-0946">Virion</keyword>
<evidence type="ECO:0000256" key="4">
    <source>
        <dbReference type="SAM" id="MobiDB-lite"/>
    </source>
</evidence>
<dbReference type="Pfam" id="PF00073">
    <property type="entry name" value="Rhv"/>
    <property type="match status" value="2"/>
</dbReference>
<comment type="subcellular location">
    <subcellularLocation>
        <location evidence="1">Virion</location>
    </subcellularLocation>
</comment>
<sequence length="770" mass="85544">MAVTEESFVSPTPQDPSEVLSASDNTNHSIISYLKRPRVVKHFTWSSTNKSNDILWEAVVPEILLDTMNKQKLDGFGTFSATTVLTFQINAQPFHQGLLLLYSRPSDSILGDRGKWCDNNCSNAMLLPNKIFDISTTSEVQIRVPYNSPLQEYNLITKQWPWSSFKVMVLTPFNTVSTSNIEINVFGHFEDIHLGAPTTMPIAQVGGESLGPVSSVTSQIGAITKMLSSSTKDYLPGLAGILNKGTDISEALTSLISALGFSKPLTAIPPQVVLQRPTQYTATVDGCDSGLPLSFNHNNAIAFKENFAGSTADECALDYVLKMPNLIYQGTYNINDQVGKQLFKTMLCPTWMLTTNSTKTETNSTPLDSYASNIMYWSSLCKYWRGGFKFTIRFARCNYISGRLALVYSPYGKVTSNSLVDRSEYAYKLILDLRKQTEFTFNVPYIATTHYKLNPLVAEEREGRTYDPLNPGQVDAHDMYTSGCLSLQVLTPLQANQSILPPHIDFIVEVSAADDFEIACPVTNVCVPFSDLDISSIPVAQVGTIGATGVRDTRQNYISGSFQPQDVTGKPLTNPTPIPAQECIGERFNSLRELCKRFSWHRIADTYPVKEACLLPKLIKVGTSYYLTDDTKTKENAEDSNMTVSYYSYIANCYAYRRGGIYLKNVNTSTSKQVPITEYTFGQSALSPRVYETKAMHELFIPFYSRVSYIPVNQKSPANTLVPLFNITHNGGDKMWGICGADDTDFGYYIGPPRHIIRNYGGAKPKILSV</sequence>
<evidence type="ECO:0000259" key="6">
    <source>
        <dbReference type="Pfam" id="PF08762"/>
    </source>
</evidence>
<feature type="domain" description="Dicistrovirus capsid-polyprotein C-terminal" evidence="6">
    <location>
        <begin position="582"/>
        <end position="755"/>
    </location>
</feature>
<name>A0A2U8JQA9_9VIRU</name>
<organism evidence="7">
    <name type="scientific">Perth bee virus 1</name>
    <dbReference type="NCBI Taxonomy" id="2201295"/>
    <lineage>
        <taxon>Viruses</taxon>
        <taxon>Riboviria</taxon>
        <taxon>Orthornavirae</taxon>
        <taxon>Pisuviricota</taxon>
        <taxon>Pisoniviricetes</taxon>
        <taxon>Picornavirales</taxon>
    </lineage>
</organism>